<dbReference type="AlphaFoldDB" id="A0A7J3Y0G1"/>
<feature type="transmembrane region" description="Helical" evidence="1">
    <location>
        <begin position="290"/>
        <end position="308"/>
    </location>
</feature>
<feature type="transmembrane region" description="Helical" evidence="1">
    <location>
        <begin position="328"/>
        <end position="350"/>
    </location>
</feature>
<name>A0A7J3Y0G1_9CREN</name>
<keyword evidence="1" id="KW-0812">Transmembrane</keyword>
<protein>
    <submittedName>
        <fullName evidence="2">DUF4350 domain-containing protein</fullName>
    </submittedName>
</protein>
<accession>A0A7J3Y0G1</accession>
<comment type="caution">
    <text evidence="2">The sequence shown here is derived from an EMBL/GenBank/DDBJ whole genome shotgun (WGS) entry which is preliminary data.</text>
</comment>
<sequence>MKEERVKEKAFLSIFLVLTLLAVGLIALAEKGGVGVPVFIGASPFNTGEIGTSSLVELLREKYGSVYVITNLNELDSIRTSDKCLFVVISPEIPYTTSDSSRIASYLARCAHPLFLIADENSTSNNLLKAIGAQLEIPTIVTFTRGKGLGVVVYVPEKGEYLPAYPLSVFYVNNTRYSLYLDIASYIIIHGGSYTIFGEYTVDTKKYPSGVIAYSNTTFGGQAKEVVAYVLSDGSIFLNQVIDRNETYRSFALTLFQSICGEGGCTIIFDGSRYTPIPLTDLKNNLASITPLYVSFPSLLGMIIANLIHPSTWLPPLIDYSNKVFAEILGNHLVTSILALLFAVLAFVYVSRQEVFVSDKPMSEEKLVEVAYAENILEEIEKGKLKLGREDFKSLYEIVDSVMQSVYGLSLRDEELERRLSLLLGEEKARRYLESMNKLYDKAVGLRRTPIVLSWSKVVTKYVRESEEVLSKVGVSLMRVEIVEKLARS</sequence>
<proteinExistence type="predicted"/>
<keyword evidence="1" id="KW-0472">Membrane</keyword>
<dbReference type="EMBL" id="DRYK01000089">
    <property type="protein sequence ID" value="HHP68484.1"/>
    <property type="molecule type" value="Genomic_DNA"/>
</dbReference>
<gene>
    <name evidence="2" type="ORF">ENM60_06880</name>
</gene>
<keyword evidence="1" id="KW-1133">Transmembrane helix</keyword>
<evidence type="ECO:0000256" key="1">
    <source>
        <dbReference type="SAM" id="Phobius"/>
    </source>
</evidence>
<organism evidence="2">
    <name type="scientific">Thermogladius calderae</name>
    <dbReference type="NCBI Taxonomy" id="1200300"/>
    <lineage>
        <taxon>Archaea</taxon>
        <taxon>Thermoproteota</taxon>
        <taxon>Thermoprotei</taxon>
        <taxon>Desulfurococcales</taxon>
        <taxon>Desulfurococcaceae</taxon>
        <taxon>Thermogladius</taxon>
    </lineage>
</organism>
<evidence type="ECO:0000313" key="2">
    <source>
        <dbReference type="EMBL" id="HHP68484.1"/>
    </source>
</evidence>
<reference evidence="2" key="1">
    <citation type="journal article" date="2020" name="mSystems">
        <title>Genome- and Community-Level Interaction Insights into Carbon Utilization and Element Cycling Functions of Hydrothermarchaeota in Hydrothermal Sediment.</title>
        <authorList>
            <person name="Zhou Z."/>
            <person name="Liu Y."/>
            <person name="Xu W."/>
            <person name="Pan J."/>
            <person name="Luo Z.H."/>
            <person name="Li M."/>
        </authorList>
    </citation>
    <scope>NUCLEOTIDE SEQUENCE [LARGE SCALE GENOMIC DNA]</scope>
    <source>
        <strain evidence="2">SpSt-110</strain>
    </source>
</reference>